<keyword evidence="3" id="KW-1185">Reference proteome</keyword>
<protein>
    <recommendedName>
        <fullName evidence="4">Collagen triple helix repeat-containing protein</fullName>
    </recommendedName>
</protein>
<dbReference type="EMBL" id="FOVF01000021">
    <property type="protein sequence ID" value="SFN43879.1"/>
    <property type="molecule type" value="Genomic_DNA"/>
</dbReference>
<dbReference type="Proteomes" id="UP000198575">
    <property type="component" value="Unassembled WGS sequence"/>
</dbReference>
<evidence type="ECO:0000313" key="3">
    <source>
        <dbReference type="Proteomes" id="UP000198575"/>
    </source>
</evidence>
<gene>
    <name evidence="2" type="ORF">SAMN05216289_12166</name>
</gene>
<reference evidence="2 3" key="1">
    <citation type="submission" date="2016-10" db="EMBL/GenBank/DDBJ databases">
        <authorList>
            <person name="de Groot N.N."/>
        </authorList>
    </citation>
    <scope>NUCLEOTIDE SEQUENCE [LARGE SCALE GENOMIC DNA]</scope>
    <source>
        <strain evidence="2 3">CGMCC 1.7659</strain>
    </source>
</reference>
<evidence type="ECO:0000256" key="1">
    <source>
        <dbReference type="SAM" id="MobiDB-lite"/>
    </source>
</evidence>
<accession>A0A1I4Z1L7</accession>
<feature type="compositionally biased region" description="Low complexity" evidence="1">
    <location>
        <begin position="13"/>
        <end position="38"/>
    </location>
</feature>
<sequence>MGPVGPQGPVGPAGPTGANGTNGTNGAQGPAGPAGPAGTTRVPFFGSSYFASSGNNVRYIGMGEADGVETKVAIPMPVGGTAGGLQVRTNVSAGGGNNWVFVLYVNGSATSIGCTIADAATNCSDGANSVALTAGDRVTLRQQGNSNPSAASVTWSFYIDQ</sequence>
<evidence type="ECO:0008006" key="4">
    <source>
        <dbReference type="Google" id="ProtNLM"/>
    </source>
</evidence>
<evidence type="ECO:0000313" key="2">
    <source>
        <dbReference type="EMBL" id="SFN43879.1"/>
    </source>
</evidence>
<feature type="region of interest" description="Disordered" evidence="1">
    <location>
        <begin position="1"/>
        <end position="38"/>
    </location>
</feature>
<organism evidence="2 3">
    <name type="scientific">Dokdonella immobilis</name>
    <dbReference type="NCBI Taxonomy" id="578942"/>
    <lineage>
        <taxon>Bacteria</taxon>
        <taxon>Pseudomonadati</taxon>
        <taxon>Pseudomonadota</taxon>
        <taxon>Gammaproteobacteria</taxon>
        <taxon>Lysobacterales</taxon>
        <taxon>Rhodanobacteraceae</taxon>
        <taxon>Dokdonella</taxon>
    </lineage>
</organism>
<dbReference type="AlphaFoldDB" id="A0A1I4Z1L7"/>
<proteinExistence type="predicted"/>
<name>A0A1I4Z1L7_9GAMM</name>
<dbReference type="STRING" id="578942.SAMN05216289_12166"/>